<sequence>MPSVLYPHFEICWIKKAVTAAQLQTAVTKKYITVEEKGLIESKEQKD</sequence>
<dbReference type="RefSeq" id="WP_014649895.1">
    <property type="nucleotide sequence ID" value="NC_017672.3"/>
</dbReference>
<evidence type="ECO:0000313" key="1">
    <source>
        <dbReference type="EMBL" id="AFH60619.1"/>
    </source>
</evidence>
<dbReference type="KEGG" id="pmw:B2K_07775"/>
<name>I0BE22_9BACL</name>
<dbReference type="HOGENOM" id="CLU_3171049_0_0_9"/>
<dbReference type="PATRIC" id="fig|997761.3.peg.1524"/>
<organism evidence="1 2">
    <name type="scientific">Paenibacillus mucilaginosus K02</name>
    <dbReference type="NCBI Taxonomy" id="997761"/>
    <lineage>
        <taxon>Bacteria</taxon>
        <taxon>Bacillati</taxon>
        <taxon>Bacillota</taxon>
        <taxon>Bacilli</taxon>
        <taxon>Bacillales</taxon>
        <taxon>Paenibacillaceae</taxon>
        <taxon>Paenibacillus</taxon>
    </lineage>
</organism>
<accession>I0BE22</accession>
<reference evidence="1 2" key="1">
    <citation type="submission" date="2013-06" db="EMBL/GenBank/DDBJ databases">
        <title>Complete genome sequence of Paenibacillus mucilaginosus K02.</title>
        <authorList>
            <person name="Xiao B."/>
            <person name="Sun L."/>
            <person name="Xiao L."/>
            <person name="Lian B."/>
        </authorList>
    </citation>
    <scope>NUCLEOTIDE SEQUENCE [LARGE SCALE GENOMIC DNA]</scope>
    <source>
        <strain evidence="1 2">K02</strain>
    </source>
</reference>
<evidence type="ECO:0008006" key="3">
    <source>
        <dbReference type="Google" id="ProtNLM"/>
    </source>
</evidence>
<dbReference type="AlphaFoldDB" id="I0BE22"/>
<dbReference type="EMBL" id="CP003422">
    <property type="protein sequence ID" value="AFH60619.1"/>
    <property type="molecule type" value="Genomic_DNA"/>
</dbReference>
<gene>
    <name evidence="1" type="ORF">B2K_07775</name>
</gene>
<dbReference type="Proteomes" id="UP000007392">
    <property type="component" value="Chromosome"/>
</dbReference>
<proteinExistence type="predicted"/>
<evidence type="ECO:0000313" key="2">
    <source>
        <dbReference type="Proteomes" id="UP000007392"/>
    </source>
</evidence>
<protein>
    <recommendedName>
        <fullName evidence="3">XkdX family protein</fullName>
    </recommendedName>
</protein>